<dbReference type="Gene3D" id="3.40.50.300">
    <property type="entry name" value="P-loop containing nucleotide triphosphate hydrolases"/>
    <property type="match status" value="2"/>
</dbReference>
<dbReference type="EMBL" id="CP015108">
    <property type="protein sequence ID" value="ARF15616.1"/>
    <property type="molecule type" value="Genomic_DNA"/>
</dbReference>
<dbReference type="InterPro" id="IPR014721">
    <property type="entry name" value="Ribsml_uS5_D2-typ_fold_subgr"/>
</dbReference>
<organism evidence="4 5">
    <name type="scientific">Sporosarcina ureae</name>
    <dbReference type="NCBI Taxonomy" id="1571"/>
    <lineage>
        <taxon>Bacteria</taxon>
        <taxon>Bacillati</taxon>
        <taxon>Bacillota</taxon>
        <taxon>Bacilli</taxon>
        <taxon>Bacillales</taxon>
        <taxon>Caryophanaceae</taxon>
        <taxon>Sporosarcina</taxon>
    </lineage>
</organism>
<reference evidence="4 5" key="1">
    <citation type="submission" date="2016-04" db="EMBL/GenBank/DDBJ databases">
        <title>Comparative Genomics and Epigenetics of Sporosarcina ureae.</title>
        <authorList>
            <person name="Oliver A.S."/>
            <person name="Cooper K.K."/>
        </authorList>
    </citation>
    <scope>NUCLEOTIDE SEQUENCE [LARGE SCALE GENOMIC DNA]</scope>
    <source>
        <strain evidence="4 5">S204</strain>
    </source>
</reference>
<evidence type="ECO:0000313" key="5">
    <source>
        <dbReference type="Proteomes" id="UP000192486"/>
    </source>
</evidence>
<dbReference type="Pfam" id="PF05362">
    <property type="entry name" value="Lon_C"/>
    <property type="match status" value="1"/>
</dbReference>
<keyword evidence="2" id="KW-0720">Serine protease</keyword>
<dbReference type="Proteomes" id="UP000192486">
    <property type="component" value="Chromosome"/>
</dbReference>
<feature type="domain" description="Lon proteolytic" evidence="3">
    <location>
        <begin position="567"/>
        <end position="762"/>
    </location>
</feature>
<keyword evidence="5" id="KW-1185">Reference proteome</keyword>
<comment type="catalytic activity">
    <reaction evidence="2">
        <text>Hydrolysis of proteins in presence of ATP.</text>
        <dbReference type="EC" id="3.4.21.53"/>
    </reaction>
</comment>
<dbReference type="SUPFAM" id="SSF54211">
    <property type="entry name" value="Ribosomal protein S5 domain 2-like"/>
    <property type="match status" value="1"/>
</dbReference>
<keyword evidence="1 2" id="KW-0645">Protease</keyword>
<evidence type="ECO:0000259" key="3">
    <source>
        <dbReference type="PROSITE" id="PS51786"/>
    </source>
</evidence>
<accession>A0ABM6JZE6</accession>
<feature type="active site" evidence="2">
    <location>
        <position position="700"/>
    </location>
</feature>
<dbReference type="InterPro" id="IPR046843">
    <property type="entry name" value="LonB_AAA-LID"/>
</dbReference>
<evidence type="ECO:0000256" key="1">
    <source>
        <dbReference type="ARBA" id="ARBA00022670"/>
    </source>
</evidence>
<dbReference type="InterPro" id="IPR008269">
    <property type="entry name" value="Lon_proteolytic"/>
</dbReference>
<dbReference type="Gene3D" id="1.10.8.60">
    <property type="match status" value="1"/>
</dbReference>
<dbReference type="InterPro" id="IPR027065">
    <property type="entry name" value="Lon_Prtase"/>
</dbReference>
<gene>
    <name evidence="4" type="ORF">SporoS204_01230</name>
</gene>
<dbReference type="PROSITE" id="PS51786">
    <property type="entry name" value="LON_PROTEOLYTIC"/>
    <property type="match status" value="1"/>
</dbReference>
<dbReference type="Pfam" id="PF20436">
    <property type="entry name" value="LonB_AAA-LID"/>
    <property type="match status" value="1"/>
</dbReference>
<name>A0ABM6JZE6_SPOUR</name>
<dbReference type="InterPro" id="IPR041699">
    <property type="entry name" value="AAA_32"/>
</dbReference>
<keyword evidence="2" id="KW-0378">Hydrolase</keyword>
<feature type="active site" evidence="2">
    <location>
        <position position="657"/>
    </location>
</feature>
<dbReference type="InterPro" id="IPR027417">
    <property type="entry name" value="P-loop_NTPase"/>
</dbReference>
<proteinExistence type="inferred from homology"/>
<protein>
    <recommendedName>
        <fullName evidence="2">endopeptidase La</fullName>
        <ecNumber evidence="2">3.4.21.53</ecNumber>
    </recommendedName>
</protein>
<evidence type="ECO:0000313" key="4">
    <source>
        <dbReference type="EMBL" id="ARF15616.1"/>
    </source>
</evidence>
<dbReference type="SUPFAM" id="SSF52540">
    <property type="entry name" value="P-loop containing nucleoside triphosphate hydrolases"/>
    <property type="match status" value="1"/>
</dbReference>
<dbReference type="Pfam" id="PF13654">
    <property type="entry name" value="AAA_32"/>
    <property type="match status" value="1"/>
</dbReference>
<dbReference type="InterPro" id="IPR020568">
    <property type="entry name" value="Ribosomal_Su5_D2-typ_SF"/>
</dbReference>
<evidence type="ECO:0000256" key="2">
    <source>
        <dbReference type="PROSITE-ProRule" id="PRU01122"/>
    </source>
</evidence>
<sequence length="798" mass="90117">MKLQAELQSKDLKKAVDYSMFSFESTEQVEKLTNIVGQQRARSVMNFGLHVNKPGYNLYVAGIEGVGKTSFVTTVVNDFSKKEATLFDWCYVNNFEDEYKPKVLKLPVGLGKQLQKSMEDLLKDLKVDIPTAFNEENRLENRSSIIRKYKDQVDQVYKQTNEIATENGFILKQSDSTIATIPIGEDGKPISEEAYNLLNEEQLAAIESKSAKLQEIILDATKTILHFEQDLKKSLARFDHQTAITTIDFHIDELKKNYKDCPEVMHYIIAVRKDLVNNFHAFLPSPSKKDEKQLGNLFKDENQALKKYTINVLVDNSETTGMPVISADNPTFYNIMGKVEYENRMGVMSTDFTKIKPGYLHEANGGYLLIQAKDIFSKRQSWEGLKRALLIHKLQIENIGEHASIIATASVNPDPIHLNVKVIIIGNMDIYQVLYHHDEDFRKLFKIRVDFDVEMKYNQDNIAGLVSFIHTHCKKHELRHFDPTAVAKIIEYSSRIAGDQNKLSTRFNLQVELLYEADTWAGIMGDELVSAKHIEKAIQEKRYRSNLYEEKIQASIEEGSILIDTTGEKIGQVNGLAVYDLGQYHFGKPSRITATTFMGKKGFVNIERESQMSGNTHNKGVYILGGYLGQKFAQKYPLVLTAHIAFEQSYGGVDGDSASSTELYAILSSLAEIPIKQGLAVTGSVNQNGEIQPIGGVNEKIEGFYNVCKSRGLTGEQGVLIPHQNVKNLMLNDEVIESVRVGQFHIYKVRTIEEGIEILTGVPAGHPNEHGDYDIETVYGKAAAKLRMFMEFSREQEK</sequence>
<dbReference type="Gene3D" id="3.30.230.10">
    <property type="match status" value="1"/>
</dbReference>
<dbReference type="PANTHER" id="PTHR10046">
    <property type="entry name" value="ATP DEPENDENT LON PROTEASE FAMILY MEMBER"/>
    <property type="match status" value="1"/>
</dbReference>
<dbReference type="InterPro" id="IPR046844">
    <property type="entry name" value="Lon-like_helical"/>
</dbReference>
<dbReference type="EC" id="3.4.21.53" evidence="2"/>
<dbReference type="PRINTS" id="PR00830">
    <property type="entry name" value="ENDOLAPTASE"/>
</dbReference>
<comment type="similarity">
    <text evidence="2">Belongs to the peptidase S16 family.</text>
</comment>
<dbReference type="Pfam" id="PF20437">
    <property type="entry name" value="LonC_helical"/>
    <property type="match status" value="1"/>
</dbReference>